<evidence type="ECO:0000313" key="3">
    <source>
        <dbReference type="Proteomes" id="UP000822688"/>
    </source>
</evidence>
<dbReference type="Proteomes" id="UP000822688">
    <property type="component" value="Chromosome 12"/>
</dbReference>
<reference evidence="2" key="1">
    <citation type="submission" date="2020-06" db="EMBL/GenBank/DDBJ databases">
        <title>WGS assembly of Ceratodon purpureus strain R40.</title>
        <authorList>
            <person name="Carey S.B."/>
            <person name="Jenkins J."/>
            <person name="Shu S."/>
            <person name="Lovell J.T."/>
            <person name="Sreedasyam A."/>
            <person name="Maumus F."/>
            <person name="Tiley G.P."/>
            <person name="Fernandez-Pozo N."/>
            <person name="Barry K."/>
            <person name="Chen C."/>
            <person name="Wang M."/>
            <person name="Lipzen A."/>
            <person name="Daum C."/>
            <person name="Saski C.A."/>
            <person name="Payton A.C."/>
            <person name="Mcbreen J.C."/>
            <person name="Conrad R.E."/>
            <person name="Kollar L.M."/>
            <person name="Olsson S."/>
            <person name="Huttunen S."/>
            <person name="Landis J.B."/>
            <person name="Wickett N.J."/>
            <person name="Johnson M.G."/>
            <person name="Rensing S.A."/>
            <person name="Grimwood J."/>
            <person name="Schmutz J."/>
            <person name="Mcdaniel S.F."/>
        </authorList>
    </citation>
    <scope>NUCLEOTIDE SEQUENCE</scope>
    <source>
        <strain evidence="2">R40</strain>
    </source>
</reference>
<keyword evidence="3" id="KW-1185">Reference proteome</keyword>
<dbReference type="InterPro" id="IPR016181">
    <property type="entry name" value="Acyl_CoA_acyltransferase"/>
</dbReference>
<dbReference type="OrthoDB" id="1913299at2759"/>
<organism evidence="2 3">
    <name type="scientific">Ceratodon purpureus</name>
    <name type="common">Fire moss</name>
    <name type="synonym">Dicranum purpureum</name>
    <dbReference type="NCBI Taxonomy" id="3225"/>
    <lineage>
        <taxon>Eukaryota</taxon>
        <taxon>Viridiplantae</taxon>
        <taxon>Streptophyta</taxon>
        <taxon>Embryophyta</taxon>
        <taxon>Bryophyta</taxon>
        <taxon>Bryophytina</taxon>
        <taxon>Bryopsida</taxon>
        <taxon>Dicranidae</taxon>
        <taxon>Pseudoditrichales</taxon>
        <taxon>Ditrichaceae</taxon>
        <taxon>Ceratodon</taxon>
    </lineage>
</organism>
<dbReference type="PROSITE" id="PS51186">
    <property type="entry name" value="GNAT"/>
    <property type="match status" value="1"/>
</dbReference>
<name>A0A8T0G778_CERPU</name>
<dbReference type="AlphaFoldDB" id="A0A8T0G778"/>
<dbReference type="CDD" id="cd04301">
    <property type="entry name" value="NAT_SF"/>
    <property type="match status" value="1"/>
</dbReference>
<feature type="domain" description="N-acetyltransferase" evidence="1">
    <location>
        <begin position="25"/>
        <end position="181"/>
    </location>
</feature>
<sequence length="330" mass="35482">MAASSDRNGSADMSGGFEVTKVGGVRIRPLRPDDAMALAQSCFDSFTAFNNSVNIPPHLDFPSVEFTHGVIKHLATVPGMYAVVAEEESSGDLMGAGFMTSGDAYGIGPVWADNAYKGKGAGKAVMIALIAKAKSENAKSIRLNQISANVVSFSLYASLGFLPVECWQELVGCVTEEKSLSASRSVGLQPLTGVHVRKMEDADVKVCNELHVKANGLGRTEEIETAIPAGNSWVLVRNEEIIAYTLGFDLMGHTVAQTEEALVSLFTGVCLQHPDSSPHPTLHLPSKLYPRLLHWALAAKLKVSRSCWLMVIGFYQSPQHDMVYCPGVTL</sequence>
<evidence type="ECO:0000313" key="2">
    <source>
        <dbReference type="EMBL" id="KAG0553889.1"/>
    </source>
</evidence>
<dbReference type="Gene3D" id="3.40.630.30">
    <property type="match status" value="1"/>
</dbReference>
<dbReference type="Pfam" id="PF00583">
    <property type="entry name" value="Acetyltransf_1"/>
    <property type="match status" value="1"/>
</dbReference>
<evidence type="ECO:0000259" key="1">
    <source>
        <dbReference type="PROSITE" id="PS51186"/>
    </source>
</evidence>
<dbReference type="GO" id="GO:0016747">
    <property type="term" value="F:acyltransferase activity, transferring groups other than amino-acyl groups"/>
    <property type="evidence" value="ECO:0007669"/>
    <property type="project" value="InterPro"/>
</dbReference>
<proteinExistence type="predicted"/>
<dbReference type="EMBL" id="CM026433">
    <property type="protein sequence ID" value="KAG0553889.1"/>
    <property type="molecule type" value="Genomic_DNA"/>
</dbReference>
<gene>
    <name evidence="2" type="ORF">KC19_12G046900</name>
</gene>
<dbReference type="InterPro" id="IPR000182">
    <property type="entry name" value="GNAT_dom"/>
</dbReference>
<dbReference type="SUPFAM" id="SSF55729">
    <property type="entry name" value="Acyl-CoA N-acyltransferases (Nat)"/>
    <property type="match status" value="1"/>
</dbReference>
<comment type="caution">
    <text evidence="2">The sequence shown here is derived from an EMBL/GenBank/DDBJ whole genome shotgun (WGS) entry which is preliminary data.</text>
</comment>
<protein>
    <recommendedName>
        <fullName evidence="1">N-acetyltransferase domain-containing protein</fullName>
    </recommendedName>
</protein>
<accession>A0A8T0G778</accession>